<dbReference type="KEGG" id="pfla:Pflav_062630"/>
<evidence type="ECO:0000256" key="1">
    <source>
        <dbReference type="SAM" id="Phobius"/>
    </source>
</evidence>
<name>A0A6F8Y1B9_9ACTN</name>
<protein>
    <submittedName>
        <fullName evidence="2">Uncharacterized protein</fullName>
    </submittedName>
</protein>
<feature type="transmembrane region" description="Helical" evidence="1">
    <location>
        <begin position="64"/>
        <end position="84"/>
    </location>
</feature>
<feature type="transmembrane region" description="Helical" evidence="1">
    <location>
        <begin position="192"/>
        <end position="209"/>
    </location>
</feature>
<feature type="transmembrane region" description="Helical" evidence="1">
    <location>
        <begin position="33"/>
        <end position="52"/>
    </location>
</feature>
<organism evidence="2 3">
    <name type="scientific">Phytohabitans flavus</name>
    <dbReference type="NCBI Taxonomy" id="1076124"/>
    <lineage>
        <taxon>Bacteria</taxon>
        <taxon>Bacillati</taxon>
        <taxon>Actinomycetota</taxon>
        <taxon>Actinomycetes</taxon>
        <taxon>Micromonosporales</taxon>
        <taxon>Micromonosporaceae</taxon>
    </lineage>
</organism>
<gene>
    <name evidence="2" type="ORF">Pflav_062630</name>
</gene>
<reference evidence="2 3" key="2">
    <citation type="submission" date="2020-03" db="EMBL/GenBank/DDBJ databases">
        <authorList>
            <person name="Ichikawa N."/>
            <person name="Kimura A."/>
            <person name="Kitahashi Y."/>
            <person name="Uohara A."/>
        </authorList>
    </citation>
    <scope>NUCLEOTIDE SEQUENCE [LARGE SCALE GENOMIC DNA]</scope>
    <source>
        <strain evidence="2 3">NBRC 107702</strain>
    </source>
</reference>
<evidence type="ECO:0000313" key="2">
    <source>
        <dbReference type="EMBL" id="BCB79853.1"/>
    </source>
</evidence>
<dbReference type="EMBL" id="AP022870">
    <property type="protein sequence ID" value="BCB79853.1"/>
    <property type="molecule type" value="Genomic_DNA"/>
</dbReference>
<dbReference type="Proteomes" id="UP000502508">
    <property type="component" value="Chromosome"/>
</dbReference>
<proteinExistence type="predicted"/>
<feature type="transmembrane region" description="Helical" evidence="1">
    <location>
        <begin position="115"/>
        <end position="132"/>
    </location>
</feature>
<keyword evidence="1" id="KW-0472">Membrane</keyword>
<reference evidence="2 3" key="1">
    <citation type="submission" date="2020-03" db="EMBL/GenBank/DDBJ databases">
        <title>Whole genome shotgun sequence of Phytohabitans flavus NBRC 107702.</title>
        <authorList>
            <person name="Komaki H."/>
            <person name="Tamura T."/>
        </authorList>
    </citation>
    <scope>NUCLEOTIDE SEQUENCE [LARGE SCALE GENOMIC DNA]</scope>
    <source>
        <strain evidence="2 3">NBRC 107702</strain>
    </source>
</reference>
<feature type="transmembrane region" description="Helical" evidence="1">
    <location>
        <begin position="139"/>
        <end position="160"/>
    </location>
</feature>
<keyword evidence="1" id="KW-0812">Transmembrane</keyword>
<sequence>MWQHTPVSIRGWLLLACGGFGATYLVGEFFGSPLLPAAELLAWVSLAAYLAVSGRGAPTRVRFALAAGVLILGAIEASSLLSTADGSRTGMQFLTPDRVPERSALDTASDAVRHTMPALVAYACLALAALFLPKRRTRTSAAVAVAGIGIAVIYVGLEIWGRDGGLAAVLAAVPLLLVAVLAFLVAGRTPRWIPTAGLALLGLAALWMLDGVLDRVHVEPLVVFLDPGMRYQRHESVAVMLAAPVGLSITGLALAPAIQLAAAATITVGCLRRRAASPPPPDASAPSGL</sequence>
<feature type="transmembrane region" description="Helical" evidence="1">
    <location>
        <begin position="166"/>
        <end position="185"/>
    </location>
</feature>
<feature type="transmembrane region" description="Helical" evidence="1">
    <location>
        <begin position="237"/>
        <end position="264"/>
    </location>
</feature>
<accession>A0A6F8Y1B9</accession>
<keyword evidence="1" id="KW-1133">Transmembrane helix</keyword>
<keyword evidence="3" id="KW-1185">Reference proteome</keyword>
<dbReference type="AlphaFoldDB" id="A0A6F8Y1B9"/>
<evidence type="ECO:0000313" key="3">
    <source>
        <dbReference type="Proteomes" id="UP000502508"/>
    </source>
</evidence>
<feature type="transmembrane region" description="Helical" evidence="1">
    <location>
        <begin position="7"/>
        <end position="27"/>
    </location>
</feature>